<dbReference type="EMBL" id="CAJEWN010000058">
    <property type="protein sequence ID" value="CAD2155145.1"/>
    <property type="molecule type" value="Genomic_DNA"/>
</dbReference>
<evidence type="ECO:0000256" key="1">
    <source>
        <dbReference type="SAM" id="MobiDB-lite"/>
    </source>
</evidence>
<dbReference type="AlphaFoldDB" id="A0A6V7UE36"/>
<dbReference type="InterPro" id="IPR029071">
    <property type="entry name" value="Ubiquitin-like_domsf"/>
</dbReference>
<sequence length="451" mass="50894">MLFGVDIIFDFLLEYIPNCLLSLIFTIVSFCIWESTSLSSDYLQFNYWVVQLRRRRSAVIIPIADLDTLNTTDSTASSSTPNTPASLASEESSDQSSDVINRFFVVQAPSSTRNISPQLLSAILNHNSFSSMNSQFSGEQAGQDVEASSPSNAVNNSQNEENNGDVHTSTNLSADSICVRIKFLDDSLKIVQTNKNVTIGNFKRLHFSEELKEGKIIRLIYQGRLLRDDSSTLEYYGLTDQCVLHCHVGTRPYSTNNVGGGGGNENNNRAGENGAQNGGGGASSTSPPGILGTRPRMVETGFWLILFNFVFSYAWNLVRIVWEWANRQEEEEVAPTGTLSTFLFYFRQRIRRFLSVFLDILVGPAFRQREEGVNQQQQNIHPDDTRYNIGNLMALIVFVKFLLLWSFVLVYPQFTDRRSIFFLSMLTSTCGLYFYFSRSNALQRQQRRTSN</sequence>
<gene>
    <name evidence="4" type="ORF">MENT_LOCUS11769</name>
</gene>
<dbReference type="InterPro" id="IPR040352">
    <property type="entry name" value="TMUB1/2"/>
</dbReference>
<feature type="transmembrane region" description="Helical" evidence="2">
    <location>
        <begin position="302"/>
        <end position="322"/>
    </location>
</feature>
<dbReference type="CDD" id="cd17057">
    <property type="entry name" value="Ubl_TMUB1_like"/>
    <property type="match status" value="1"/>
</dbReference>
<feature type="region of interest" description="Disordered" evidence="1">
    <location>
        <begin position="255"/>
        <end position="290"/>
    </location>
</feature>
<dbReference type="InterPro" id="IPR000626">
    <property type="entry name" value="Ubiquitin-like_dom"/>
</dbReference>
<feature type="compositionally biased region" description="Low complexity" evidence="1">
    <location>
        <begin position="151"/>
        <end position="161"/>
    </location>
</feature>
<dbReference type="PANTHER" id="PTHR14557">
    <property type="entry name" value="PROTEIN C7ORF21"/>
    <property type="match status" value="1"/>
</dbReference>
<evidence type="ECO:0000256" key="2">
    <source>
        <dbReference type="SAM" id="Phobius"/>
    </source>
</evidence>
<proteinExistence type="predicted"/>
<name>A0A6V7UE36_MELEN</name>
<keyword evidence="2" id="KW-0812">Transmembrane</keyword>
<dbReference type="Proteomes" id="UP000580250">
    <property type="component" value="Unassembled WGS sequence"/>
</dbReference>
<feature type="region of interest" description="Disordered" evidence="1">
    <location>
        <begin position="71"/>
        <end position="94"/>
    </location>
</feature>
<keyword evidence="2" id="KW-1133">Transmembrane helix</keyword>
<feature type="transmembrane region" description="Helical" evidence="2">
    <location>
        <begin position="420"/>
        <end position="437"/>
    </location>
</feature>
<dbReference type="Pfam" id="PF00240">
    <property type="entry name" value="ubiquitin"/>
    <property type="match status" value="1"/>
</dbReference>
<keyword evidence="2" id="KW-0472">Membrane</keyword>
<comment type="caution">
    <text evidence="4">The sequence shown here is derived from an EMBL/GenBank/DDBJ whole genome shotgun (WGS) entry which is preliminary data.</text>
</comment>
<dbReference type="OrthoDB" id="1679758at2759"/>
<dbReference type="SMART" id="SM00213">
    <property type="entry name" value="UBQ"/>
    <property type="match status" value="1"/>
</dbReference>
<feature type="region of interest" description="Disordered" evidence="1">
    <location>
        <begin position="134"/>
        <end position="169"/>
    </location>
</feature>
<feature type="transmembrane region" description="Helical" evidence="2">
    <location>
        <begin position="387"/>
        <end position="408"/>
    </location>
</feature>
<dbReference type="GO" id="GO:0036503">
    <property type="term" value="P:ERAD pathway"/>
    <property type="evidence" value="ECO:0007669"/>
    <property type="project" value="InterPro"/>
</dbReference>
<dbReference type="PANTHER" id="PTHR14557:SF5">
    <property type="entry name" value="UBIQUITIN-LIKE DOMAIN-CONTAINING PROTEIN"/>
    <property type="match status" value="1"/>
</dbReference>
<feature type="domain" description="Ubiquitin-like" evidence="3">
    <location>
        <begin position="177"/>
        <end position="245"/>
    </location>
</feature>
<feature type="compositionally biased region" description="Low complexity" evidence="1">
    <location>
        <begin position="265"/>
        <end position="275"/>
    </location>
</feature>
<evidence type="ECO:0000313" key="4">
    <source>
        <dbReference type="EMBL" id="CAD2155145.1"/>
    </source>
</evidence>
<protein>
    <recommendedName>
        <fullName evidence="3">Ubiquitin-like domain-containing protein</fullName>
    </recommendedName>
</protein>
<evidence type="ECO:0000259" key="3">
    <source>
        <dbReference type="PROSITE" id="PS50053"/>
    </source>
</evidence>
<accession>A0A6V7UE36</accession>
<dbReference type="SUPFAM" id="SSF54236">
    <property type="entry name" value="Ubiquitin-like"/>
    <property type="match status" value="1"/>
</dbReference>
<dbReference type="PROSITE" id="PS50053">
    <property type="entry name" value="UBIQUITIN_2"/>
    <property type="match status" value="1"/>
</dbReference>
<reference evidence="4 5" key="1">
    <citation type="submission" date="2020-08" db="EMBL/GenBank/DDBJ databases">
        <authorList>
            <person name="Koutsovoulos G."/>
            <person name="Danchin GJ E."/>
        </authorList>
    </citation>
    <scope>NUCLEOTIDE SEQUENCE [LARGE SCALE GENOMIC DNA]</scope>
</reference>
<organism evidence="4 5">
    <name type="scientific">Meloidogyne enterolobii</name>
    <name type="common">Root-knot nematode worm</name>
    <name type="synonym">Meloidogyne mayaguensis</name>
    <dbReference type="NCBI Taxonomy" id="390850"/>
    <lineage>
        <taxon>Eukaryota</taxon>
        <taxon>Metazoa</taxon>
        <taxon>Ecdysozoa</taxon>
        <taxon>Nematoda</taxon>
        <taxon>Chromadorea</taxon>
        <taxon>Rhabditida</taxon>
        <taxon>Tylenchina</taxon>
        <taxon>Tylenchomorpha</taxon>
        <taxon>Tylenchoidea</taxon>
        <taxon>Meloidogynidae</taxon>
        <taxon>Meloidogyninae</taxon>
        <taxon>Meloidogyne</taxon>
    </lineage>
</organism>
<feature type="compositionally biased region" description="Polar residues" evidence="1">
    <location>
        <begin position="134"/>
        <end position="150"/>
    </location>
</feature>
<dbReference type="Gene3D" id="3.10.20.90">
    <property type="entry name" value="Phosphatidylinositol 3-kinase Catalytic Subunit, Chain A, domain 1"/>
    <property type="match status" value="1"/>
</dbReference>
<evidence type="ECO:0000313" key="5">
    <source>
        <dbReference type="Proteomes" id="UP000580250"/>
    </source>
</evidence>